<dbReference type="AlphaFoldDB" id="X1QGR8"/>
<gene>
    <name evidence="7" type="ORF">S06H3_64518</name>
</gene>
<evidence type="ECO:0000313" key="7">
    <source>
        <dbReference type="EMBL" id="GAI53991.1"/>
    </source>
</evidence>
<name>X1QGR8_9ZZZZ</name>
<evidence type="ECO:0000256" key="3">
    <source>
        <dbReference type="ARBA" id="ARBA00013036"/>
    </source>
</evidence>
<dbReference type="GO" id="GO:0009073">
    <property type="term" value="P:aromatic amino acid family biosynthetic process"/>
    <property type="evidence" value="ECO:0007669"/>
    <property type="project" value="UniProtKB-KW"/>
</dbReference>
<proteinExistence type="inferred from homology"/>
<evidence type="ECO:0000256" key="5">
    <source>
        <dbReference type="ARBA" id="ARBA00023141"/>
    </source>
</evidence>
<dbReference type="InterPro" id="IPR035904">
    <property type="entry name" value="Chorismate_synth_AroC_sf"/>
</dbReference>
<sequence>MVSGLPLEVEYINGELRRRQAGYGRNSRMKIEEDKVEIISGLWR</sequence>
<keyword evidence="6" id="KW-0456">Lyase</keyword>
<dbReference type="Gene3D" id="3.60.150.10">
    <property type="entry name" value="Chorismate synthase AroC"/>
    <property type="match status" value="1"/>
</dbReference>
<protein>
    <recommendedName>
        <fullName evidence="3">chorismate synthase</fullName>
        <ecNumber evidence="3">4.2.3.5</ecNumber>
    </recommendedName>
</protein>
<keyword evidence="5" id="KW-0057">Aromatic amino acid biosynthesis</keyword>
<dbReference type="InterPro" id="IPR000453">
    <property type="entry name" value="Chorismate_synth"/>
</dbReference>
<dbReference type="GO" id="GO:0004107">
    <property type="term" value="F:chorismate synthase activity"/>
    <property type="evidence" value="ECO:0007669"/>
    <property type="project" value="UniProtKB-EC"/>
</dbReference>
<evidence type="ECO:0000256" key="2">
    <source>
        <dbReference type="ARBA" id="ARBA00008014"/>
    </source>
</evidence>
<feature type="non-terminal residue" evidence="7">
    <location>
        <position position="44"/>
    </location>
</feature>
<comment type="similarity">
    <text evidence="2">Belongs to the chorismate synthase family.</text>
</comment>
<comment type="caution">
    <text evidence="7">The sequence shown here is derived from an EMBL/GenBank/DDBJ whole genome shotgun (WGS) entry which is preliminary data.</text>
</comment>
<dbReference type="GO" id="GO:0008652">
    <property type="term" value="P:amino acid biosynthetic process"/>
    <property type="evidence" value="ECO:0007669"/>
    <property type="project" value="UniProtKB-KW"/>
</dbReference>
<dbReference type="EMBL" id="BARV01043118">
    <property type="protein sequence ID" value="GAI53991.1"/>
    <property type="molecule type" value="Genomic_DNA"/>
</dbReference>
<evidence type="ECO:0000256" key="4">
    <source>
        <dbReference type="ARBA" id="ARBA00022605"/>
    </source>
</evidence>
<reference evidence="7" key="1">
    <citation type="journal article" date="2014" name="Front. Microbiol.">
        <title>High frequency of phylogenetically diverse reductive dehalogenase-homologous genes in deep subseafloor sedimentary metagenomes.</title>
        <authorList>
            <person name="Kawai M."/>
            <person name="Futagami T."/>
            <person name="Toyoda A."/>
            <person name="Takaki Y."/>
            <person name="Nishi S."/>
            <person name="Hori S."/>
            <person name="Arai W."/>
            <person name="Tsubouchi T."/>
            <person name="Morono Y."/>
            <person name="Uchiyama I."/>
            <person name="Ito T."/>
            <person name="Fujiyama A."/>
            <person name="Inagaki F."/>
            <person name="Takami H."/>
        </authorList>
    </citation>
    <scope>NUCLEOTIDE SEQUENCE</scope>
    <source>
        <strain evidence="7">Expedition CK06-06</strain>
    </source>
</reference>
<comment type="pathway">
    <text evidence="1">Metabolic intermediate biosynthesis; chorismate biosynthesis; chorismate from D-erythrose 4-phosphate and phosphoenolpyruvate: step 7/7.</text>
</comment>
<evidence type="ECO:0000256" key="6">
    <source>
        <dbReference type="ARBA" id="ARBA00023239"/>
    </source>
</evidence>
<dbReference type="Pfam" id="PF01264">
    <property type="entry name" value="Chorismate_synt"/>
    <property type="match status" value="1"/>
</dbReference>
<dbReference type="EC" id="4.2.3.5" evidence="3"/>
<evidence type="ECO:0000256" key="1">
    <source>
        <dbReference type="ARBA" id="ARBA00005044"/>
    </source>
</evidence>
<keyword evidence="4" id="KW-0028">Amino-acid biosynthesis</keyword>
<dbReference type="SUPFAM" id="SSF103263">
    <property type="entry name" value="Chorismate synthase, AroC"/>
    <property type="match status" value="1"/>
</dbReference>
<organism evidence="7">
    <name type="scientific">marine sediment metagenome</name>
    <dbReference type="NCBI Taxonomy" id="412755"/>
    <lineage>
        <taxon>unclassified sequences</taxon>
        <taxon>metagenomes</taxon>
        <taxon>ecological metagenomes</taxon>
    </lineage>
</organism>
<accession>X1QGR8</accession>